<dbReference type="PANTHER" id="PTHR46211">
    <property type="entry name" value="GLYCEROPHOSPHORYL DIESTER PHOSPHODIESTERASE"/>
    <property type="match status" value="1"/>
</dbReference>
<gene>
    <name evidence="2" type="ORF">IAA97_02975</name>
</gene>
<feature type="domain" description="GP-PDE" evidence="1">
    <location>
        <begin position="10"/>
        <end position="260"/>
    </location>
</feature>
<dbReference type="AlphaFoldDB" id="A0A9D9H5H2"/>
<dbReference type="Gene3D" id="3.20.20.190">
    <property type="entry name" value="Phosphatidylinositol (PI) phosphodiesterase"/>
    <property type="match status" value="1"/>
</dbReference>
<dbReference type="Proteomes" id="UP000823615">
    <property type="component" value="Unassembled WGS sequence"/>
</dbReference>
<comment type="caution">
    <text evidence="2">The sequence shown here is derived from an EMBL/GenBank/DDBJ whole genome shotgun (WGS) entry which is preliminary data.</text>
</comment>
<dbReference type="PROSITE" id="PS51704">
    <property type="entry name" value="GP_PDE"/>
    <property type="match status" value="1"/>
</dbReference>
<protein>
    <submittedName>
        <fullName evidence="2">Glycerophosphodiester phosphodiesterase</fullName>
    </submittedName>
</protein>
<dbReference type="CDD" id="cd08561">
    <property type="entry name" value="GDPD_cytoplasmic_ScUgpQ2_like"/>
    <property type="match status" value="1"/>
</dbReference>
<name>A0A9D9H5H2_9SPIO</name>
<reference evidence="2" key="1">
    <citation type="submission" date="2020-10" db="EMBL/GenBank/DDBJ databases">
        <authorList>
            <person name="Gilroy R."/>
        </authorList>
    </citation>
    <scope>NUCLEOTIDE SEQUENCE</scope>
    <source>
        <strain evidence="2">7293</strain>
    </source>
</reference>
<accession>A0A9D9H5H2</accession>
<organism evidence="2 3">
    <name type="scientific">Candidatus Ornithospirochaeta stercoripullorum</name>
    <dbReference type="NCBI Taxonomy" id="2840899"/>
    <lineage>
        <taxon>Bacteria</taxon>
        <taxon>Pseudomonadati</taxon>
        <taxon>Spirochaetota</taxon>
        <taxon>Spirochaetia</taxon>
        <taxon>Spirochaetales</taxon>
        <taxon>Spirochaetaceae</taxon>
        <taxon>Spirochaetaceae incertae sedis</taxon>
        <taxon>Candidatus Ornithospirochaeta</taxon>
    </lineage>
</organism>
<dbReference type="EMBL" id="JADIMT010000038">
    <property type="protein sequence ID" value="MBO8435922.1"/>
    <property type="molecule type" value="Genomic_DNA"/>
</dbReference>
<proteinExistence type="predicted"/>
<evidence type="ECO:0000313" key="2">
    <source>
        <dbReference type="EMBL" id="MBO8435922.1"/>
    </source>
</evidence>
<evidence type="ECO:0000313" key="3">
    <source>
        <dbReference type="Proteomes" id="UP000823615"/>
    </source>
</evidence>
<sequence length="267" mass="30249">MTHAFLTPLPRIVAHRGDSKYYPENTLPAFISAAELGVDVIETDVHLTKDGKIVIWHDPTLDRNTNGTGTLESHTLEELKALDAGYTFTTDDGKSYPFRGKGIQLATLDEVLKALPEARFNIDLKSKDTEIVEHYIEVIRSNKAEDRVCTASFHLENLKRVRTLAPDLLTSITTVEVVPLVFRQKLHILPSAFKRKTIFQIPTKQCGIRIITPSFVNDMHKRDAIIMVWTINQKEDMKYLYSIGVDTIMTDDPRLLIETATEMGIKK</sequence>
<dbReference type="Pfam" id="PF03009">
    <property type="entry name" value="GDPD"/>
    <property type="match status" value="1"/>
</dbReference>
<dbReference type="GO" id="GO:0006629">
    <property type="term" value="P:lipid metabolic process"/>
    <property type="evidence" value="ECO:0007669"/>
    <property type="project" value="InterPro"/>
</dbReference>
<reference evidence="2" key="2">
    <citation type="journal article" date="2021" name="PeerJ">
        <title>Extensive microbial diversity within the chicken gut microbiome revealed by metagenomics and culture.</title>
        <authorList>
            <person name="Gilroy R."/>
            <person name="Ravi A."/>
            <person name="Getino M."/>
            <person name="Pursley I."/>
            <person name="Horton D.L."/>
            <person name="Alikhan N.F."/>
            <person name="Baker D."/>
            <person name="Gharbi K."/>
            <person name="Hall N."/>
            <person name="Watson M."/>
            <person name="Adriaenssens E.M."/>
            <person name="Foster-Nyarko E."/>
            <person name="Jarju S."/>
            <person name="Secka A."/>
            <person name="Antonio M."/>
            <person name="Oren A."/>
            <person name="Chaudhuri R.R."/>
            <person name="La Ragione R."/>
            <person name="Hildebrand F."/>
            <person name="Pallen M.J."/>
        </authorList>
    </citation>
    <scope>NUCLEOTIDE SEQUENCE</scope>
    <source>
        <strain evidence="2">7293</strain>
    </source>
</reference>
<dbReference type="InterPro" id="IPR017946">
    <property type="entry name" value="PLC-like_Pdiesterase_TIM-brl"/>
</dbReference>
<dbReference type="PANTHER" id="PTHR46211:SF14">
    <property type="entry name" value="GLYCEROPHOSPHODIESTER PHOSPHODIESTERASE"/>
    <property type="match status" value="1"/>
</dbReference>
<dbReference type="InterPro" id="IPR030395">
    <property type="entry name" value="GP_PDE_dom"/>
</dbReference>
<dbReference type="SUPFAM" id="SSF51695">
    <property type="entry name" value="PLC-like phosphodiesterases"/>
    <property type="match status" value="1"/>
</dbReference>
<dbReference type="GO" id="GO:0008081">
    <property type="term" value="F:phosphoric diester hydrolase activity"/>
    <property type="evidence" value="ECO:0007669"/>
    <property type="project" value="InterPro"/>
</dbReference>
<evidence type="ECO:0000259" key="1">
    <source>
        <dbReference type="PROSITE" id="PS51704"/>
    </source>
</evidence>